<dbReference type="InParanoid" id="A0A0H2S8T8"/>
<dbReference type="InterPro" id="IPR000757">
    <property type="entry name" value="Beta-glucanase-like"/>
</dbReference>
<protein>
    <submittedName>
        <fullName evidence="7">Concanavalin A-like lectin/glucanase</fullName>
    </submittedName>
</protein>
<dbReference type="GO" id="GO:0005975">
    <property type="term" value="P:carbohydrate metabolic process"/>
    <property type="evidence" value="ECO:0007669"/>
    <property type="project" value="InterPro"/>
</dbReference>
<reference evidence="7 8" key="1">
    <citation type="submission" date="2015-04" db="EMBL/GenBank/DDBJ databases">
        <title>Complete genome sequence of Schizopora paradoxa KUC8140, a cosmopolitan wood degrader in East Asia.</title>
        <authorList>
            <consortium name="DOE Joint Genome Institute"/>
            <person name="Min B."/>
            <person name="Park H."/>
            <person name="Jang Y."/>
            <person name="Kim J.-J."/>
            <person name="Kim K.H."/>
            <person name="Pangilinan J."/>
            <person name="Lipzen A."/>
            <person name="Riley R."/>
            <person name="Grigoriev I.V."/>
            <person name="Spatafora J.W."/>
            <person name="Choi I.-G."/>
        </authorList>
    </citation>
    <scope>NUCLEOTIDE SEQUENCE [LARGE SCALE GENOMIC DNA]</scope>
    <source>
        <strain evidence="7 8">KUC8140</strain>
    </source>
</reference>
<dbReference type="OrthoDB" id="4781at2759"/>
<evidence type="ECO:0000256" key="3">
    <source>
        <dbReference type="ARBA" id="ARBA00023295"/>
    </source>
</evidence>
<name>A0A0H2S8T8_9AGAM</name>
<dbReference type="Gene3D" id="2.60.120.200">
    <property type="match status" value="1"/>
</dbReference>
<proteinExistence type="predicted"/>
<organism evidence="7 8">
    <name type="scientific">Schizopora paradoxa</name>
    <dbReference type="NCBI Taxonomy" id="27342"/>
    <lineage>
        <taxon>Eukaryota</taxon>
        <taxon>Fungi</taxon>
        <taxon>Dikarya</taxon>
        <taxon>Basidiomycota</taxon>
        <taxon>Agaricomycotina</taxon>
        <taxon>Agaricomycetes</taxon>
        <taxon>Hymenochaetales</taxon>
        <taxon>Schizoporaceae</taxon>
        <taxon>Schizopora</taxon>
    </lineage>
</organism>
<evidence type="ECO:0000313" key="8">
    <source>
        <dbReference type="Proteomes" id="UP000053477"/>
    </source>
</evidence>
<dbReference type="Pfam" id="PF00722">
    <property type="entry name" value="Glyco_hydro_16"/>
    <property type="match status" value="1"/>
</dbReference>
<dbReference type="STRING" id="27342.A0A0H2S8T8"/>
<dbReference type="InterPro" id="IPR050546">
    <property type="entry name" value="Glycosyl_Hydrlase_16"/>
</dbReference>
<keyword evidence="1 5" id="KW-0732">Signal</keyword>
<dbReference type="PROSITE" id="PS51762">
    <property type="entry name" value="GH16_2"/>
    <property type="match status" value="1"/>
</dbReference>
<dbReference type="GO" id="GO:0009277">
    <property type="term" value="C:fungal-type cell wall"/>
    <property type="evidence" value="ECO:0007669"/>
    <property type="project" value="TreeGrafter"/>
</dbReference>
<evidence type="ECO:0000256" key="5">
    <source>
        <dbReference type="SAM" id="SignalP"/>
    </source>
</evidence>
<dbReference type="GO" id="GO:0004553">
    <property type="term" value="F:hydrolase activity, hydrolyzing O-glycosyl compounds"/>
    <property type="evidence" value="ECO:0007669"/>
    <property type="project" value="InterPro"/>
</dbReference>
<gene>
    <name evidence="7" type="ORF">SCHPADRAFT_997507</name>
</gene>
<dbReference type="GO" id="GO:0016757">
    <property type="term" value="F:glycosyltransferase activity"/>
    <property type="evidence" value="ECO:0007669"/>
    <property type="project" value="TreeGrafter"/>
</dbReference>
<feature type="domain" description="GH16" evidence="6">
    <location>
        <begin position="25"/>
        <end position="262"/>
    </location>
</feature>
<feature type="chain" id="PRO_5005202109" evidence="5">
    <location>
        <begin position="28"/>
        <end position="273"/>
    </location>
</feature>
<sequence>MRFDLSFSFSFALAAFSLLSFAEFAESSATAPPDKRSPCKQFSTTFSSSSDVSSTEGDAPFVAISPEGTYAVTDAGLRLDLQKPQGTVTSDGETNNVLGQGATVNSTFIYGVTTFQIEAPSVAGVVVAGILIADDGDEIDVELVCGDPTHWQTNIFAPQKTDQETIFGVFGGVETFADKSDSLAGLHNYTVDWNEDRIIWSVDGKAKRTLKPSQTVVNGTEHYPTGLARISLGIWDASSPVGTSDWGKGPINWNKAPSTISATVRGVWLECSS</sequence>
<dbReference type="AlphaFoldDB" id="A0A0H2S8T8"/>
<accession>A0A0H2S8T8</accession>
<dbReference type="SUPFAM" id="SSF49899">
    <property type="entry name" value="Concanavalin A-like lectins/glucanases"/>
    <property type="match status" value="1"/>
</dbReference>
<keyword evidence="3" id="KW-0326">Glycosidase</keyword>
<dbReference type="Proteomes" id="UP000053477">
    <property type="component" value="Unassembled WGS sequence"/>
</dbReference>
<feature type="signal peptide" evidence="5">
    <location>
        <begin position="1"/>
        <end position="27"/>
    </location>
</feature>
<evidence type="ECO:0000259" key="6">
    <source>
        <dbReference type="PROSITE" id="PS51762"/>
    </source>
</evidence>
<dbReference type="GO" id="GO:0031505">
    <property type="term" value="P:fungal-type cell wall organization"/>
    <property type="evidence" value="ECO:0007669"/>
    <property type="project" value="TreeGrafter"/>
</dbReference>
<keyword evidence="8" id="KW-1185">Reference proteome</keyword>
<evidence type="ECO:0000256" key="4">
    <source>
        <dbReference type="SAM" id="MobiDB-lite"/>
    </source>
</evidence>
<dbReference type="InterPro" id="IPR013320">
    <property type="entry name" value="ConA-like_dom_sf"/>
</dbReference>
<evidence type="ECO:0000256" key="1">
    <source>
        <dbReference type="ARBA" id="ARBA00022729"/>
    </source>
</evidence>
<dbReference type="EMBL" id="KQ085962">
    <property type="protein sequence ID" value="KLO13291.1"/>
    <property type="molecule type" value="Genomic_DNA"/>
</dbReference>
<dbReference type="PANTHER" id="PTHR10963">
    <property type="entry name" value="GLYCOSYL HYDROLASE-RELATED"/>
    <property type="match status" value="1"/>
</dbReference>
<evidence type="ECO:0000313" key="7">
    <source>
        <dbReference type="EMBL" id="KLO13291.1"/>
    </source>
</evidence>
<feature type="compositionally biased region" description="Low complexity" evidence="4">
    <location>
        <begin position="43"/>
        <end position="55"/>
    </location>
</feature>
<dbReference type="GO" id="GO:0030246">
    <property type="term" value="F:carbohydrate binding"/>
    <property type="evidence" value="ECO:0007669"/>
    <property type="project" value="UniProtKB-KW"/>
</dbReference>
<feature type="region of interest" description="Disordered" evidence="4">
    <location>
        <begin position="29"/>
        <end position="58"/>
    </location>
</feature>
<dbReference type="PANTHER" id="PTHR10963:SF22">
    <property type="entry name" value="GLYCOSIDASE CRH2-RELATED"/>
    <property type="match status" value="1"/>
</dbReference>
<keyword evidence="2" id="KW-0378">Hydrolase</keyword>
<keyword evidence="7" id="KW-0430">Lectin</keyword>
<evidence type="ECO:0000256" key="2">
    <source>
        <dbReference type="ARBA" id="ARBA00022801"/>
    </source>
</evidence>